<reference evidence="1" key="2">
    <citation type="submission" date="2015-11" db="EMBL/GenBank/DDBJ databases">
        <authorList>
            <person name="Zhang Y."/>
            <person name="Guo Z."/>
        </authorList>
    </citation>
    <scope>NUCLEOTIDE SEQUENCE</scope>
</reference>
<dbReference type="EMBL" id="LN902842">
    <property type="protein sequence ID" value="CDS41468.1"/>
    <property type="molecule type" value="Genomic_DNA"/>
</dbReference>
<dbReference type="Gene3D" id="3.40.50.1240">
    <property type="entry name" value="Phosphoglycerate mutase-like"/>
    <property type="match status" value="1"/>
</dbReference>
<dbReference type="OMA" id="CETDSRQ"/>
<sequence>MGGHMTPCETDSRQEGSKGLYRRLNLNMPPRLPVREDIIDHTLDSPLTQVGLFVAGACGRAFAEAGVRFSVCYVSPALRCVQTACQLLRAAGQVGTSSCPRFV</sequence>
<dbReference type="AlphaFoldDB" id="A0A068YH06"/>
<gene>
    <name evidence="1" type="ORF">EmuJ_000912100</name>
</gene>
<dbReference type="Pfam" id="PF00300">
    <property type="entry name" value="His_Phos_1"/>
    <property type="match status" value="1"/>
</dbReference>
<dbReference type="PANTHER" id="PTHR16469:SF27">
    <property type="entry name" value="UBIQUITIN-ASSOCIATED AND SH3 DOMAIN-CONTAINING BA-RELATED"/>
    <property type="match status" value="1"/>
</dbReference>
<reference evidence="1" key="1">
    <citation type="journal article" date="2013" name="Nature">
        <title>The genomes of four tapeworm species reveal adaptations to parasitism.</title>
        <authorList>
            <person name="Tsai I.J."/>
            <person name="Zarowiecki M."/>
            <person name="Holroyd N."/>
            <person name="Garciarrubio A."/>
            <person name="Sanchez-Flores A."/>
            <person name="Brooks K.L."/>
            <person name="Tracey A."/>
            <person name="Bobes R.J."/>
            <person name="Fragoso G."/>
            <person name="Sciutto E."/>
            <person name="Aslett M."/>
            <person name="Beasley H."/>
            <person name="Bennett H.M."/>
            <person name="Cai J."/>
            <person name="Camicia F."/>
            <person name="Clark R."/>
            <person name="Cucher M."/>
            <person name="De Silva N."/>
            <person name="Day T.A."/>
            <person name="Deplazes P."/>
            <person name="Estrada K."/>
            <person name="Fernandez C."/>
            <person name="Holland P.W."/>
            <person name="Hou J."/>
            <person name="Hu S."/>
            <person name="Huckvale T."/>
            <person name="Hung S.S."/>
            <person name="Kamenetzky L."/>
            <person name="Keane J.A."/>
            <person name="Kiss F."/>
            <person name="Koziol U."/>
            <person name="Lambert O."/>
            <person name="Liu K."/>
            <person name="Luo X."/>
            <person name="Luo Y."/>
            <person name="Macchiaroli N."/>
            <person name="Nichol S."/>
            <person name="Paps J."/>
            <person name="Parkinson J."/>
            <person name="Pouchkina-Stantcheva N."/>
            <person name="Riddiford N."/>
            <person name="Rosenzvit M."/>
            <person name="Salinas G."/>
            <person name="Wasmuth J.D."/>
            <person name="Zamanian M."/>
            <person name="Zheng Y."/>
            <person name="Cai X."/>
            <person name="Soberon X."/>
            <person name="Olson P.D."/>
            <person name="Laclette J.P."/>
            <person name="Brehm K."/>
            <person name="Berriman M."/>
            <person name="Garciarrubio A."/>
            <person name="Bobes R.J."/>
            <person name="Fragoso G."/>
            <person name="Sanchez-Flores A."/>
            <person name="Estrada K."/>
            <person name="Cevallos M.A."/>
            <person name="Morett E."/>
            <person name="Gonzalez V."/>
            <person name="Portillo T."/>
            <person name="Ochoa-Leyva A."/>
            <person name="Jose M.V."/>
            <person name="Sciutto E."/>
            <person name="Landa A."/>
            <person name="Jimenez L."/>
            <person name="Valdes V."/>
            <person name="Carrero J.C."/>
            <person name="Larralde C."/>
            <person name="Morales-Montor J."/>
            <person name="Limon-Lason J."/>
            <person name="Soberon X."/>
            <person name="Laclette J.P."/>
        </authorList>
    </citation>
    <scope>NUCLEOTIDE SEQUENCE [LARGE SCALE GENOMIC DNA]</scope>
</reference>
<evidence type="ECO:0000313" key="2">
    <source>
        <dbReference type="Proteomes" id="UP000017246"/>
    </source>
</evidence>
<accession>A0A068YH06</accession>
<dbReference type="InterPro" id="IPR013078">
    <property type="entry name" value="His_Pase_superF_clade-1"/>
</dbReference>
<dbReference type="STRING" id="6211.A0A068YH06"/>
<protein>
    <submittedName>
        <fullName evidence="1">Phosphoglycerate mutase</fullName>
    </submittedName>
</protein>
<keyword evidence="2" id="KW-1185">Reference proteome</keyword>
<evidence type="ECO:0000313" key="1">
    <source>
        <dbReference type="EMBL" id="CDS41468.1"/>
    </source>
</evidence>
<organism evidence="1 2">
    <name type="scientific">Echinococcus multilocularis</name>
    <name type="common">Fox tapeworm</name>
    <dbReference type="NCBI Taxonomy" id="6211"/>
    <lineage>
        <taxon>Eukaryota</taxon>
        <taxon>Metazoa</taxon>
        <taxon>Spiralia</taxon>
        <taxon>Lophotrochozoa</taxon>
        <taxon>Platyhelminthes</taxon>
        <taxon>Cestoda</taxon>
        <taxon>Eucestoda</taxon>
        <taxon>Cyclophyllidea</taxon>
        <taxon>Taeniidae</taxon>
        <taxon>Echinococcus</taxon>
    </lineage>
</organism>
<name>A0A068YH06_ECHMU</name>
<dbReference type="InterPro" id="IPR051710">
    <property type="entry name" value="Phosphatase_SH3-domain"/>
</dbReference>
<proteinExistence type="predicted"/>
<dbReference type="Proteomes" id="UP000017246">
    <property type="component" value="Unassembled WGS sequence"/>
</dbReference>
<dbReference type="InterPro" id="IPR029033">
    <property type="entry name" value="His_PPase_superfam"/>
</dbReference>
<dbReference type="OrthoDB" id="414418at2759"/>
<dbReference type="SUPFAM" id="SSF53254">
    <property type="entry name" value="Phosphoglycerate mutase-like"/>
    <property type="match status" value="1"/>
</dbReference>
<dbReference type="PANTHER" id="PTHR16469">
    <property type="entry name" value="UBIQUITIN-ASSOCIATED AND SH3 DOMAIN-CONTAINING BA-RELATED"/>
    <property type="match status" value="1"/>
</dbReference>
<dbReference type="CDD" id="cd07067">
    <property type="entry name" value="HP_PGM_like"/>
    <property type="match status" value="1"/>
</dbReference>